<evidence type="ECO:0000256" key="8">
    <source>
        <dbReference type="ARBA" id="ARBA00022801"/>
    </source>
</evidence>
<keyword evidence="11" id="KW-0865">Zymogen</keyword>
<dbReference type="EMBL" id="QBKR01000008">
    <property type="protein sequence ID" value="PTX60802.1"/>
    <property type="molecule type" value="Genomic_DNA"/>
</dbReference>
<comment type="subcellular location">
    <subcellularLocation>
        <location evidence="2">Secreted</location>
    </subcellularLocation>
</comment>
<keyword evidence="9" id="KW-0862">Zinc</keyword>
<dbReference type="InterPro" id="IPR001842">
    <property type="entry name" value="Peptidase_M36"/>
</dbReference>
<dbReference type="PANTHER" id="PTHR33478">
    <property type="entry name" value="EXTRACELLULAR METALLOPROTEINASE MEP"/>
    <property type="match status" value="1"/>
</dbReference>
<dbReference type="SUPFAM" id="SSF49464">
    <property type="entry name" value="Carboxypeptidase regulatory domain-like"/>
    <property type="match status" value="1"/>
</dbReference>
<dbReference type="SUPFAM" id="SSF49785">
    <property type="entry name" value="Galactose-binding domain-like"/>
    <property type="match status" value="1"/>
</dbReference>
<dbReference type="InterPro" id="IPR050371">
    <property type="entry name" value="Fungal_virulence_M36"/>
</dbReference>
<keyword evidence="10" id="KW-0482">Metalloprotease</keyword>
<dbReference type="InterPro" id="IPR011096">
    <property type="entry name" value="FTP_domain"/>
</dbReference>
<dbReference type="GO" id="GO:0004222">
    <property type="term" value="F:metalloendopeptidase activity"/>
    <property type="evidence" value="ECO:0007669"/>
    <property type="project" value="InterPro"/>
</dbReference>
<reference evidence="14 15" key="1">
    <citation type="submission" date="2018-04" db="EMBL/GenBank/DDBJ databases">
        <title>Genomic Encyclopedia of Archaeal and Bacterial Type Strains, Phase II (KMG-II): from individual species to whole genera.</title>
        <authorList>
            <person name="Goeker M."/>
        </authorList>
    </citation>
    <scope>NUCLEOTIDE SEQUENCE [LARGE SCALE GENOMIC DNA]</scope>
    <source>
        <strain evidence="14 15">DSM 45787</strain>
    </source>
</reference>
<dbReference type="Proteomes" id="UP000244240">
    <property type="component" value="Unassembled WGS sequence"/>
</dbReference>
<dbReference type="RefSeq" id="WP_211308258.1">
    <property type="nucleotide sequence ID" value="NZ_QBKR01000008.1"/>
</dbReference>
<protein>
    <submittedName>
        <fullName evidence="14">Fungalysin/thermolysin propeptide</fullName>
    </submittedName>
</protein>
<dbReference type="SUPFAM" id="SSF55486">
    <property type="entry name" value="Metalloproteases ('zincins'), catalytic domain"/>
    <property type="match status" value="1"/>
</dbReference>
<evidence type="ECO:0000256" key="3">
    <source>
        <dbReference type="ARBA" id="ARBA00006006"/>
    </source>
</evidence>
<feature type="compositionally biased region" description="Acidic residues" evidence="12">
    <location>
        <begin position="936"/>
        <end position="946"/>
    </location>
</feature>
<keyword evidence="8" id="KW-0378">Hydrolase</keyword>
<evidence type="ECO:0000256" key="11">
    <source>
        <dbReference type="ARBA" id="ARBA00023145"/>
    </source>
</evidence>
<dbReference type="CDD" id="cd09596">
    <property type="entry name" value="M36"/>
    <property type="match status" value="1"/>
</dbReference>
<feature type="region of interest" description="Disordered" evidence="12">
    <location>
        <begin position="925"/>
        <end position="962"/>
    </location>
</feature>
<gene>
    <name evidence="14" type="ORF">C8P63_108112</name>
</gene>
<dbReference type="PROSITE" id="PS50022">
    <property type="entry name" value="FA58C_3"/>
    <property type="match status" value="1"/>
</dbReference>
<dbReference type="Gene3D" id="2.60.120.260">
    <property type="entry name" value="Galactose-binding domain-like"/>
    <property type="match status" value="1"/>
</dbReference>
<dbReference type="GO" id="GO:0006508">
    <property type="term" value="P:proteolysis"/>
    <property type="evidence" value="ECO:0007669"/>
    <property type="project" value="UniProtKB-KW"/>
</dbReference>
<dbReference type="AlphaFoldDB" id="A0A2T6BXJ0"/>
<dbReference type="Pfam" id="PF02128">
    <property type="entry name" value="Peptidase_M36"/>
    <property type="match status" value="1"/>
</dbReference>
<sequence>MKRWIPSLSVLLAVAMLALAFGERPAVRAFQSIEPSGAEAAEGELDVRKKQERIQPTDKIKNALKDLSLEAGSGLRVTWNPAFGTPSFLFKSKGYLSKPKSGSAEEVARGWLSAHRELFGWSEAEVDKLQLVRDYALPGTGLHPVTFQQTFDGTAAAAGGRVIVAVAEDGKVLSVSASAQPSASLEGSFQLSAADALDKVASSLAPQVDFTPGESKEEKGWHVFPGGNFPAGQRVKKAVFPMGKTVRPAWRILFIGKLNEGYEVLVDAETGKFLFKRSLVNHSGPEGSVFENFPGAPAGGTQVIKSFQGDPDASPKGWVSPVEGVDGPTTAGNNADSYANWSNFLVPEGTGIVRPVNPLSHFHYGFADAWHRTQCEDTPPSYAEDVNSATTNLFYHHNLFHDHLYHLGWTEPAGNLQVDNFGKGGLGGDPILGLAQAGALTGGEPTYTGRDNAYMLTLPDGIASWSGMFLWEPIPGAFEGKCVDGDYDAGIIYHEYSHALSNRLVAGGESLNSFQSGSMGEGWGDWLGVSYLMSRGLQETSVVGEYVTGNAESGIRNWSLADNPLGFGDLGYDITGPEVHADGEIWSAILWKIREVLAAKYGEEKGARVAEQLIVDAMPISAPNPSMIDMRDAILAADVDRHHGDHFHELWKVFASRGLGAGAAADSADDTDPRPAFDHLDSNQNGQLVGKVINASTGKPVEGARVIVGSYEARTSHAAKTGTRGGFGIDMTEGTYDITIQARGFGSRTLKDIPITKGKTQSLKVKLSPNYASLANGAKVMSVTSEDAALKAKNAFDDTEATVWATQEKESGFDGEHVVLKLAGDEPVTVKTIQVSAFKDISKARFAALKDFTLQVSEDGIVWKTVQQGTFKASKPRPTAPELHYLTWELKQPVKATHIRFFADHAQDDSLGYAQTAEIQVFGDGRQPEVEPAPLPDEDPVVEEGTVEAGNPTSDTAGGVTQNDFAASCNPNPATEGLDGWVMEVPESFGDGTHTVSATGPGEGTYDFDLAFYSADCRLLGTKASSAADESGVMPGGTWYVVANLWLGAHVPVKMTARPAE</sequence>
<name>A0A2T6BXJ0_9BACL</name>
<keyword evidence="15" id="KW-1185">Reference proteome</keyword>
<evidence type="ECO:0000256" key="9">
    <source>
        <dbReference type="ARBA" id="ARBA00022833"/>
    </source>
</evidence>
<evidence type="ECO:0000256" key="2">
    <source>
        <dbReference type="ARBA" id="ARBA00004613"/>
    </source>
</evidence>
<organism evidence="14 15">
    <name type="scientific">Melghirimyces profundicolus</name>
    <dbReference type="NCBI Taxonomy" id="1242148"/>
    <lineage>
        <taxon>Bacteria</taxon>
        <taxon>Bacillati</taxon>
        <taxon>Bacillota</taxon>
        <taxon>Bacilli</taxon>
        <taxon>Bacillales</taxon>
        <taxon>Thermoactinomycetaceae</taxon>
        <taxon>Melghirimyces</taxon>
    </lineage>
</organism>
<keyword evidence="4" id="KW-0964">Secreted</keyword>
<dbReference type="InterPro" id="IPR027268">
    <property type="entry name" value="Peptidase_M4/M1_CTD_sf"/>
</dbReference>
<dbReference type="Gene3D" id="2.60.40.1120">
    <property type="entry name" value="Carboxypeptidase-like, regulatory domain"/>
    <property type="match status" value="1"/>
</dbReference>
<dbReference type="InterPro" id="IPR000421">
    <property type="entry name" value="FA58C"/>
</dbReference>
<keyword evidence="5" id="KW-0645">Protease</keyword>
<comment type="caution">
    <text evidence="14">The sequence shown here is derived from an EMBL/GenBank/DDBJ whole genome shotgun (WGS) entry which is preliminary data.</text>
</comment>
<dbReference type="Pfam" id="PF00754">
    <property type="entry name" value="F5_F8_type_C"/>
    <property type="match status" value="1"/>
</dbReference>
<dbReference type="GO" id="GO:0008270">
    <property type="term" value="F:zinc ion binding"/>
    <property type="evidence" value="ECO:0007669"/>
    <property type="project" value="InterPro"/>
</dbReference>
<dbReference type="Gene3D" id="1.10.390.10">
    <property type="entry name" value="Neutral Protease Domain 2"/>
    <property type="match status" value="1"/>
</dbReference>
<dbReference type="Gene3D" id="3.10.170.10">
    <property type="match status" value="1"/>
</dbReference>
<dbReference type="InterPro" id="IPR008979">
    <property type="entry name" value="Galactose-bd-like_sf"/>
</dbReference>
<keyword evidence="6" id="KW-0479">Metal-binding</keyword>
<dbReference type="Pfam" id="PF07504">
    <property type="entry name" value="FTP"/>
    <property type="match status" value="1"/>
</dbReference>
<proteinExistence type="inferred from homology"/>
<dbReference type="GO" id="GO:0005615">
    <property type="term" value="C:extracellular space"/>
    <property type="evidence" value="ECO:0007669"/>
    <property type="project" value="InterPro"/>
</dbReference>
<dbReference type="Pfam" id="PF13620">
    <property type="entry name" value="CarboxypepD_reg"/>
    <property type="match status" value="1"/>
</dbReference>
<evidence type="ECO:0000256" key="5">
    <source>
        <dbReference type="ARBA" id="ARBA00022670"/>
    </source>
</evidence>
<accession>A0A2T6BXJ0</accession>
<evidence type="ECO:0000256" key="7">
    <source>
        <dbReference type="ARBA" id="ARBA00022729"/>
    </source>
</evidence>
<dbReference type="PANTHER" id="PTHR33478:SF1">
    <property type="entry name" value="EXTRACELLULAR METALLOPROTEINASE MEP"/>
    <property type="match status" value="1"/>
</dbReference>
<evidence type="ECO:0000256" key="6">
    <source>
        <dbReference type="ARBA" id="ARBA00022723"/>
    </source>
</evidence>
<keyword evidence="7" id="KW-0732">Signal</keyword>
<evidence type="ECO:0000256" key="12">
    <source>
        <dbReference type="SAM" id="MobiDB-lite"/>
    </source>
</evidence>
<comment type="similarity">
    <text evidence="3">Belongs to the peptidase M36 family.</text>
</comment>
<feature type="compositionally biased region" description="Polar residues" evidence="12">
    <location>
        <begin position="951"/>
        <end position="962"/>
    </location>
</feature>
<evidence type="ECO:0000313" key="14">
    <source>
        <dbReference type="EMBL" id="PTX60802.1"/>
    </source>
</evidence>
<feature type="domain" description="F5/8 type C" evidence="13">
    <location>
        <begin position="760"/>
        <end position="924"/>
    </location>
</feature>
<comment type="cofactor">
    <cofactor evidence="1">
        <name>Zn(2+)</name>
        <dbReference type="ChEBI" id="CHEBI:29105"/>
    </cofactor>
</comment>
<evidence type="ECO:0000313" key="15">
    <source>
        <dbReference type="Proteomes" id="UP000244240"/>
    </source>
</evidence>
<evidence type="ECO:0000256" key="4">
    <source>
        <dbReference type="ARBA" id="ARBA00022525"/>
    </source>
</evidence>
<evidence type="ECO:0000256" key="1">
    <source>
        <dbReference type="ARBA" id="ARBA00001947"/>
    </source>
</evidence>
<dbReference type="InterPro" id="IPR008969">
    <property type="entry name" value="CarboxyPept-like_regulatory"/>
</dbReference>
<evidence type="ECO:0000259" key="13">
    <source>
        <dbReference type="PROSITE" id="PS50022"/>
    </source>
</evidence>
<evidence type="ECO:0000256" key="10">
    <source>
        <dbReference type="ARBA" id="ARBA00023049"/>
    </source>
</evidence>